<feature type="compositionally biased region" description="Acidic residues" evidence="1">
    <location>
        <begin position="128"/>
        <end position="143"/>
    </location>
</feature>
<gene>
    <name evidence="2" type="ORF">VJJ49_06255</name>
</gene>
<proteinExistence type="predicted"/>
<keyword evidence="3" id="KW-1185">Reference proteome</keyword>
<organism evidence="2 3">
    <name type="scientific">Capnocytophaga gingivalis</name>
    <dbReference type="NCBI Taxonomy" id="1017"/>
    <lineage>
        <taxon>Bacteria</taxon>
        <taxon>Pseudomonadati</taxon>
        <taxon>Bacteroidota</taxon>
        <taxon>Flavobacteriia</taxon>
        <taxon>Flavobacteriales</taxon>
        <taxon>Flavobacteriaceae</taxon>
        <taxon>Capnocytophaga</taxon>
    </lineage>
</organism>
<name>A0ABU5Y8M3_9FLAO</name>
<reference evidence="2 3" key="1">
    <citation type="submission" date="2023-12" db="EMBL/GenBank/DDBJ databases">
        <title>Genomic sequences of Capnocytophaga and Parvimonas strains.</title>
        <authorList>
            <person name="Watt R.M."/>
            <person name="Wang M."/>
            <person name="Yang T."/>
            <person name="Tong W.M."/>
        </authorList>
    </citation>
    <scope>NUCLEOTIDE SEQUENCE [LARGE SCALE GENOMIC DNA]</scope>
    <source>
        <strain evidence="2 3">CCUG 13156</strain>
    </source>
</reference>
<sequence length="143" mass="17154">MKRAIVDYKKLTKDILALLVEKYPEGYQDHDVIRFKNAKNETVEALEVRTEDTIYLVKVSTRLATSMERYDEDEDDYYSDTLEMSREDEIALKRKKDISKASLHIDDDEEEEEEEEEHYRDVYHDQRDDDDEDDDDEDDEDDD</sequence>
<evidence type="ECO:0000313" key="2">
    <source>
        <dbReference type="EMBL" id="MEB3040294.1"/>
    </source>
</evidence>
<evidence type="ECO:0000313" key="3">
    <source>
        <dbReference type="Proteomes" id="UP001324270"/>
    </source>
</evidence>
<dbReference type="RefSeq" id="WP_323979340.1">
    <property type="nucleotide sequence ID" value="NZ_JAYKBV010000007.1"/>
</dbReference>
<comment type="caution">
    <text evidence="2">The sequence shown here is derived from an EMBL/GenBank/DDBJ whole genome shotgun (WGS) entry which is preliminary data.</text>
</comment>
<feature type="compositionally biased region" description="Basic and acidic residues" evidence="1">
    <location>
        <begin position="117"/>
        <end position="127"/>
    </location>
</feature>
<dbReference type="EMBL" id="JAYKBV010000007">
    <property type="protein sequence ID" value="MEB3040294.1"/>
    <property type="molecule type" value="Genomic_DNA"/>
</dbReference>
<feature type="region of interest" description="Disordered" evidence="1">
    <location>
        <begin position="101"/>
        <end position="143"/>
    </location>
</feature>
<feature type="compositionally biased region" description="Acidic residues" evidence="1">
    <location>
        <begin position="106"/>
        <end position="116"/>
    </location>
</feature>
<evidence type="ECO:0000256" key="1">
    <source>
        <dbReference type="SAM" id="MobiDB-lite"/>
    </source>
</evidence>
<dbReference type="Proteomes" id="UP001324270">
    <property type="component" value="Unassembled WGS sequence"/>
</dbReference>
<accession>A0ABU5Y8M3</accession>
<protein>
    <submittedName>
        <fullName evidence="2">DNA primase</fullName>
    </submittedName>
</protein>